<name>A0A0D8JCZ2_9BACT</name>
<sequence length="288" mass="33095">MKNFLILSTLALFLFSSFKSDKPAYVLFNKDGKPVKYEKMLKQMEDADIVLFGELHDNPISHWLQLELTKDLYQQQGKNLVLGAEMFESDNQVIMDEYLSGKISNRNFEDEIRLWPNFKTDYKPLVEFAKDSGLYFVATNVPRRYASLVNTKGFEGLEELSDEAKAFLPPLPPAYDSTLNCYASMMKMEGMGSHVTANFPKAQAIKDATMAHFILQNWEPGKVLLHYHGAYHSQNFESIYWYLKHEKPELNIVTIHSVTQDDISELTEKNTGAADFTICVDEDMTRTR</sequence>
<dbReference type="SUPFAM" id="SSF159501">
    <property type="entry name" value="EreA/ChaN-like"/>
    <property type="match status" value="1"/>
</dbReference>
<evidence type="ECO:0000313" key="3">
    <source>
        <dbReference type="Proteomes" id="UP000032544"/>
    </source>
</evidence>
<dbReference type="CDD" id="cd14727">
    <property type="entry name" value="ChanN-like"/>
    <property type="match status" value="1"/>
</dbReference>
<protein>
    <submittedName>
        <fullName evidence="2">Iron-regulated protein</fullName>
    </submittedName>
</protein>
<dbReference type="EMBL" id="JRHC01000001">
    <property type="protein sequence ID" value="KJF44589.1"/>
    <property type="molecule type" value="Genomic_DNA"/>
</dbReference>
<dbReference type="AlphaFoldDB" id="A0A0D8JCZ2"/>
<accession>A0A0D8JCZ2</accession>
<dbReference type="Gene3D" id="3.40.50.11550">
    <property type="match status" value="1"/>
</dbReference>
<dbReference type="STRING" id="1544798.LH29_03715"/>
<gene>
    <name evidence="2" type="ORF">LH29_03715</name>
</gene>
<organism evidence="2 3">
    <name type="scientific">Draconibacterium sediminis</name>
    <dbReference type="NCBI Taxonomy" id="1544798"/>
    <lineage>
        <taxon>Bacteria</taxon>
        <taxon>Pseudomonadati</taxon>
        <taxon>Bacteroidota</taxon>
        <taxon>Bacteroidia</taxon>
        <taxon>Marinilabiliales</taxon>
        <taxon>Prolixibacteraceae</taxon>
        <taxon>Draconibacterium</taxon>
    </lineage>
</organism>
<comment type="caution">
    <text evidence="2">The sequence shown here is derived from an EMBL/GenBank/DDBJ whole genome shotgun (WGS) entry which is preliminary data.</text>
</comment>
<dbReference type="RefSeq" id="WP_045028624.1">
    <property type="nucleotide sequence ID" value="NZ_JRHC01000001.1"/>
</dbReference>
<keyword evidence="3" id="KW-1185">Reference proteome</keyword>
<dbReference type="OrthoDB" id="1680202at2"/>
<dbReference type="PATRIC" id="fig|1544798.3.peg.762"/>
<dbReference type="Proteomes" id="UP000032544">
    <property type="component" value="Unassembled WGS sequence"/>
</dbReference>
<evidence type="ECO:0000313" key="2">
    <source>
        <dbReference type="EMBL" id="KJF44589.1"/>
    </source>
</evidence>
<feature type="domain" description="Haem-binding uptake Tiki superfamily ChaN" evidence="1">
    <location>
        <begin position="40"/>
        <end position="243"/>
    </location>
</feature>
<evidence type="ECO:0000259" key="1">
    <source>
        <dbReference type="Pfam" id="PF04187"/>
    </source>
</evidence>
<dbReference type="InterPro" id="IPR007314">
    <property type="entry name" value="Cofac_haem-bd_dom"/>
</dbReference>
<proteinExistence type="predicted"/>
<dbReference type="Pfam" id="PF04187">
    <property type="entry name" value="Cofac_haem_bdg"/>
    <property type="match status" value="1"/>
</dbReference>
<reference evidence="2 3" key="1">
    <citation type="submission" date="2014-09" db="EMBL/GenBank/DDBJ databases">
        <title>Draft Genome Sequence of Draconibacterium sp. JN14CK-3.</title>
        <authorList>
            <person name="Dong C."/>
            <person name="Lai Q."/>
            <person name="Shao Z."/>
        </authorList>
    </citation>
    <scope>NUCLEOTIDE SEQUENCE [LARGE SCALE GENOMIC DNA]</scope>
    <source>
        <strain evidence="2 3">JN14CK-3</strain>
    </source>
</reference>